<reference evidence="1 2" key="1">
    <citation type="journal article" date="2019" name="Nat. Ecol. Evol.">
        <title>Megaphylogeny resolves global patterns of mushroom evolution.</title>
        <authorList>
            <person name="Varga T."/>
            <person name="Krizsan K."/>
            <person name="Foldi C."/>
            <person name="Dima B."/>
            <person name="Sanchez-Garcia M."/>
            <person name="Sanchez-Ramirez S."/>
            <person name="Szollosi G.J."/>
            <person name="Szarkandi J.G."/>
            <person name="Papp V."/>
            <person name="Albert L."/>
            <person name="Andreopoulos W."/>
            <person name="Angelini C."/>
            <person name="Antonin V."/>
            <person name="Barry K.W."/>
            <person name="Bougher N.L."/>
            <person name="Buchanan P."/>
            <person name="Buyck B."/>
            <person name="Bense V."/>
            <person name="Catcheside P."/>
            <person name="Chovatia M."/>
            <person name="Cooper J."/>
            <person name="Damon W."/>
            <person name="Desjardin D."/>
            <person name="Finy P."/>
            <person name="Geml J."/>
            <person name="Haridas S."/>
            <person name="Hughes K."/>
            <person name="Justo A."/>
            <person name="Karasinski D."/>
            <person name="Kautmanova I."/>
            <person name="Kiss B."/>
            <person name="Kocsube S."/>
            <person name="Kotiranta H."/>
            <person name="LaButti K.M."/>
            <person name="Lechner B.E."/>
            <person name="Liimatainen K."/>
            <person name="Lipzen A."/>
            <person name="Lukacs Z."/>
            <person name="Mihaltcheva S."/>
            <person name="Morgado L.N."/>
            <person name="Niskanen T."/>
            <person name="Noordeloos M.E."/>
            <person name="Ohm R.A."/>
            <person name="Ortiz-Santana B."/>
            <person name="Ovrebo C."/>
            <person name="Racz N."/>
            <person name="Riley R."/>
            <person name="Savchenko A."/>
            <person name="Shiryaev A."/>
            <person name="Soop K."/>
            <person name="Spirin V."/>
            <person name="Szebenyi C."/>
            <person name="Tomsovsky M."/>
            <person name="Tulloss R.E."/>
            <person name="Uehling J."/>
            <person name="Grigoriev I.V."/>
            <person name="Vagvolgyi C."/>
            <person name="Papp T."/>
            <person name="Martin F.M."/>
            <person name="Miettinen O."/>
            <person name="Hibbett D.S."/>
            <person name="Nagy L.G."/>
        </authorList>
    </citation>
    <scope>NUCLEOTIDE SEQUENCE [LARGE SCALE GENOMIC DNA]</scope>
    <source>
        <strain evidence="1 2">NL-1719</strain>
    </source>
</reference>
<organism evidence="1 2">
    <name type="scientific">Pluteus cervinus</name>
    <dbReference type="NCBI Taxonomy" id="181527"/>
    <lineage>
        <taxon>Eukaryota</taxon>
        <taxon>Fungi</taxon>
        <taxon>Dikarya</taxon>
        <taxon>Basidiomycota</taxon>
        <taxon>Agaricomycotina</taxon>
        <taxon>Agaricomycetes</taxon>
        <taxon>Agaricomycetidae</taxon>
        <taxon>Agaricales</taxon>
        <taxon>Pluteineae</taxon>
        <taxon>Pluteaceae</taxon>
        <taxon>Pluteus</taxon>
    </lineage>
</organism>
<evidence type="ECO:0000313" key="2">
    <source>
        <dbReference type="Proteomes" id="UP000308600"/>
    </source>
</evidence>
<evidence type="ECO:0000313" key="1">
    <source>
        <dbReference type="EMBL" id="TFK65870.1"/>
    </source>
</evidence>
<protein>
    <submittedName>
        <fullName evidence="1">Uncharacterized protein</fullName>
    </submittedName>
</protein>
<keyword evidence="2" id="KW-1185">Reference proteome</keyword>
<accession>A0ACD3AK95</accession>
<dbReference type="Proteomes" id="UP000308600">
    <property type="component" value="Unassembled WGS sequence"/>
</dbReference>
<gene>
    <name evidence="1" type="ORF">BDN72DRAFT_176926</name>
</gene>
<name>A0ACD3AK95_9AGAR</name>
<sequence>MLPSFPEDIYEAIFKDFKGDKQNLLAMTAVCRLFCILGQRYLFSNIILQAEGDIDTVPSIPPSRCIKLESILRINPDIALNVRSIKLRQSLGAFNESGTRCRLRCYSPGTEHPYLPWIIKNGPFLAHILRLLSRGRIASLSFDSTPPCSWEDLDQQLHHALLCIFRSPHFEELTITGLHNIPFTLLYQCPNTRRLELSDSTFNFSVNPQTHTLRMNCNPPRLSRLCVSLQQSNKTRILELLETGLGLDLSELDYMRLNFSNSLDLQNTKLSQLKELHIHYEGIAPSMNGKGSCFSFGVR</sequence>
<dbReference type="EMBL" id="ML208423">
    <property type="protein sequence ID" value="TFK65870.1"/>
    <property type="molecule type" value="Genomic_DNA"/>
</dbReference>
<proteinExistence type="predicted"/>